<dbReference type="EMBL" id="JAAFOW010000184">
    <property type="protein sequence ID" value="KAF5267928.1"/>
    <property type="molecule type" value="Genomic_DNA"/>
</dbReference>
<dbReference type="SUPFAM" id="SSF52540">
    <property type="entry name" value="P-loop containing nucleoside triphosphate hydrolases"/>
    <property type="match status" value="1"/>
</dbReference>
<evidence type="ECO:0000256" key="1">
    <source>
        <dbReference type="ARBA" id="ARBA00007448"/>
    </source>
</evidence>
<dbReference type="Pfam" id="PF00004">
    <property type="entry name" value="AAA"/>
    <property type="match status" value="1"/>
</dbReference>
<dbReference type="GO" id="GO:0016887">
    <property type="term" value="F:ATP hydrolysis activity"/>
    <property type="evidence" value="ECO:0007669"/>
    <property type="project" value="InterPro"/>
</dbReference>
<evidence type="ECO:0000313" key="3">
    <source>
        <dbReference type="EMBL" id="KAF5267928.1"/>
    </source>
</evidence>
<dbReference type="PANTHER" id="PTHR23070">
    <property type="entry name" value="BCS1 AAA-TYPE ATPASE"/>
    <property type="match status" value="1"/>
</dbReference>
<feature type="domain" description="AAA+ ATPase" evidence="2">
    <location>
        <begin position="191"/>
        <end position="323"/>
    </location>
</feature>
<accession>A0A8H5AM31</accession>
<protein>
    <recommendedName>
        <fullName evidence="2">AAA+ ATPase domain-containing protein</fullName>
    </recommendedName>
</protein>
<sequence length="449" mass="51233">MIEYLAPSLMGAMTPFINNFYGRLACALVAGWWLRYSIFEWLPSVKIPEHDIYSRIMFVWTSRLTMNMARYFQIESDPVERDIDEMFWVPRGPKLFVYDGHVFIFSPENLLIYTFWVNNKPAQRFAEIELAKYLKNNKLQQHTAHDDEWVDQPRPKRLAETYHHEDLNAMVAEVGDFFDAEHKYAKEGRKWKRVFLLHGAPGTGKTAMPDVIASVLDVPLYRHACGSTDDQFRQLINATRPKSLVVFDEIDQLSAAQPDKGGDDTEGSERQPIKKQTLQSWLCGELGAEGTAIFLTTNYLRKIDEVIRRPQRVDKMVHFPAELTKGTINKILQIRYDNEKADSGLKENVFKGRTAGDLHQFLDNKDYESAIKGLGEWLLGLHAPVFNVPGFKGDHDMPIGLSLVAPRYRGRHLLEVGKAVSMVFEAEEVGGRILFLQAPGNRKNGGVST</sequence>
<dbReference type="Gene3D" id="3.40.50.300">
    <property type="entry name" value="P-loop containing nucleotide triphosphate hydrolases"/>
    <property type="match status" value="1"/>
</dbReference>
<proteinExistence type="inferred from homology"/>
<reference evidence="3" key="1">
    <citation type="submission" date="2020-02" db="EMBL/GenBank/DDBJ databases">
        <title>Identification and distribution of gene clusters putatively required for synthesis of sphingolipid metabolism inhibitors in phylogenetically diverse species of the filamentous fungus Fusarium.</title>
        <authorList>
            <person name="Kim H.-S."/>
            <person name="Busman M."/>
            <person name="Brown D.W."/>
            <person name="Divon H."/>
            <person name="Uhlig S."/>
            <person name="Proctor R.H."/>
        </authorList>
    </citation>
    <scope>NUCLEOTIDE SEQUENCE [LARGE SCALE GENOMIC DNA]</scope>
    <source>
        <strain evidence="3">NRRL 39464</strain>
    </source>
</reference>
<dbReference type="AlphaFoldDB" id="A0A8H5AM31"/>
<dbReference type="InterPro" id="IPR027417">
    <property type="entry name" value="P-loop_NTPase"/>
</dbReference>
<name>A0A8H5AM31_FUSOX</name>
<gene>
    <name evidence="3" type="ORF">FOXYS1_1190</name>
</gene>
<dbReference type="InterPro" id="IPR050747">
    <property type="entry name" value="Mitochondrial_chaperone_BCS1"/>
</dbReference>
<evidence type="ECO:0000313" key="4">
    <source>
        <dbReference type="Proteomes" id="UP000558688"/>
    </source>
</evidence>
<evidence type="ECO:0000259" key="2">
    <source>
        <dbReference type="SMART" id="SM00382"/>
    </source>
</evidence>
<dbReference type="InterPro" id="IPR003959">
    <property type="entry name" value="ATPase_AAA_core"/>
</dbReference>
<dbReference type="Proteomes" id="UP000558688">
    <property type="component" value="Unassembled WGS sequence"/>
</dbReference>
<organism evidence="3 4">
    <name type="scientific">Fusarium oxysporum</name>
    <name type="common">Fusarium vascular wilt</name>
    <dbReference type="NCBI Taxonomy" id="5507"/>
    <lineage>
        <taxon>Eukaryota</taxon>
        <taxon>Fungi</taxon>
        <taxon>Dikarya</taxon>
        <taxon>Ascomycota</taxon>
        <taxon>Pezizomycotina</taxon>
        <taxon>Sordariomycetes</taxon>
        <taxon>Hypocreomycetidae</taxon>
        <taxon>Hypocreales</taxon>
        <taxon>Nectriaceae</taxon>
        <taxon>Fusarium</taxon>
        <taxon>Fusarium oxysporum species complex</taxon>
    </lineage>
</organism>
<comment type="similarity">
    <text evidence="1">Belongs to the AAA ATPase family. BCS1 subfamily.</text>
</comment>
<dbReference type="SMART" id="SM00382">
    <property type="entry name" value="AAA"/>
    <property type="match status" value="1"/>
</dbReference>
<dbReference type="GO" id="GO:0005524">
    <property type="term" value="F:ATP binding"/>
    <property type="evidence" value="ECO:0007669"/>
    <property type="project" value="InterPro"/>
</dbReference>
<comment type="caution">
    <text evidence="3">The sequence shown here is derived from an EMBL/GenBank/DDBJ whole genome shotgun (WGS) entry which is preliminary data.</text>
</comment>
<dbReference type="InterPro" id="IPR003593">
    <property type="entry name" value="AAA+_ATPase"/>
</dbReference>